<evidence type="ECO:0000256" key="1">
    <source>
        <dbReference type="SAM" id="MobiDB-lite"/>
    </source>
</evidence>
<protein>
    <recommendedName>
        <fullName evidence="4">DUF1764 domain-containing protein</fullName>
    </recommendedName>
</protein>
<dbReference type="OrthoDB" id="20835at2759"/>
<dbReference type="EMBL" id="BDIP01000599">
    <property type="protein sequence ID" value="GIQ82125.1"/>
    <property type="molecule type" value="Genomic_DNA"/>
</dbReference>
<gene>
    <name evidence="2" type="ORF">KIPB_003210</name>
</gene>
<evidence type="ECO:0000313" key="3">
    <source>
        <dbReference type="Proteomes" id="UP000265618"/>
    </source>
</evidence>
<organism evidence="2 3">
    <name type="scientific">Kipferlia bialata</name>
    <dbReference type="NCBI Taxonomy" id="797122"/>
    <lineage>
        <taxon>Eukaryota</taxon>
        <taxon>Metamonada</taxon>
        <taxon>Carpediemonas-like organisms</taxon>
        <taxon>Kipferlia</taxon>
    </lineage>
</organism>
<dbReference type="InterPro" id="IPR013885">
    <property type="entry name" value="DUF1764_euk"/>
</dbReference>
<accession>A0A9K3GH12</accession>
<dbReference type="PANTHER" id="PTHR34066:SF1">
    <property type="entry name" value="DUF1764 FAMILY PROTEIN"/>
    <property type="match status" value="1"/>
</dbReference>
<evidence type="ECO:0000313" key="2">
    <source>
        <dbReference type="EMBL" id="GIQ82125.1"/>
    </source>
</evidence>
<dbReference type="Pfam" id="PF08576">
    <property type="entry name" value="DUF1764"/>
    <property type="match status" value="1"/>
</dbReference>
<feature type="region of interest" description="Disordered" evidence="1">
    <location>
        <begin position="1"/>
        <end position="41"/>
    </location>
</feature>
<feature type="compositionally biased region" description="Basic residues" evidence="1">
    <location>
        <begin position="1"/>
        <end position="11"/>
    </location>
</feature>
<reference evidence="2 3" key="1">
    <citation type="journal article" date="2018" name="PLoS ONE">
        <title>The draft genome of Kipferlia bialata reveals reductive genome evolution in fornicate parasites.</title>
        <authorList>
            <person name="Tanifuji G."/>
            <person name="Takabayashi S."/>
            <person name="Kume K."/>
            <person name="Takagi M."/>
            <person name="Nakayama T."/>
            <person name="Kamikawa R."/>
            <person name="Inagaki Y."/>
            <person name="Hashimoto T."/>
        </authorList>
    </citation>
    <scope>NUCLEOTIDE SEQUENCE [LARGE SCALE GENOMIC DNA]</scope>
    <source>
        <strain evidence="2">NY0173</strain>
    </source>
</reference>
<dbReference type="PANTHER" id="PTHR34066">
    <property type="entry name" value="GROWTH FACTOR 2"/>
    <property type="match status" value="1"/>
</dbReference>
<dbReference type="AlphaFoldDB" id="A0A9K3GH12"/>
<evidence type="ECO:0008006" key="4">
    <source>
        <dbReference type="Google" id="ProtNLM"/>
    </source>
</evidence>
<sequence>MGKKGSSKRKVAIKDPLGIQAPAPGKKSGKKKTKESVKTLDPEECMGSMIGESAAEACGLSGEIDEGAVCLSSDADLDALIAQMTRDSSQKKKARQQEREKEAAKAKAQEGESFFQEGSGRKYTEEGYRIMSETELGINKKDAGQTDDCPFDCQCCF</sequence>
<name>A0A9K3GH12_9EUKA</name>
<comment type="caution">
    <text evidence="2">The sequence shown here is derived from an EMBL/GenBank/DDBJ whole genome shotgun (WGS) entry which is preliminary data.</text>
</comment>
<keyword evidence="3" id="KW-1185">Reference proteome</keyword>
<dbReference type="Proteomes" id="UP000265618">
    <property type="component" value="Unassembled WGS sequence"/>
</dbReference>
<feature type="region of interest" description="Disordered" evidence="1">
    <location>
        <begin position="86"/>
        <end position="120"/>
    </location>
</feature>
<feature type="compositionally biased region" description="Basic and acidic residues" evidence="1">
    <location>
        <begin position="95"/>
        <end position="110"/>
    </location>
</feature>
<proteinExistence type="predicted"/>